<dbReference type="Pfam" id="PF00877">
    <property type="entry name" value="NLPC_P60"/>
    <property type="match status" value="1"/>
</dbReference>
<keyword evidence="2" id="KW-0645">Protease</keyword>
<gene>
    <name evidence="8" type="ORF">GCM10007359_10720</name>
</gene>
<accession>A0A917MUN4</accession>
<dbReference type="RefSeq" id="WP_229723073.1">
    <property type="nucleotide sequence ID" value="NZ_BMDC01000001.1"/>
</dbReference>
<dbReference type="Gene3D" id="3.90.1720.10">
    <property type="entry name" value="endopeptidase domain like (from Nostoc punctiforme)"/>
    <property type="match status" value="1"/>
</dbReference>
<dbReference type="GO" id="GO:0006508">
    <property type="term" value="P:proteolysis"/>
    <property type="evidence" value="ECO:0007669"/>
    <property type="project" value="UniProtKB-KW"/>
</dbReference>
<evidence type="ECO:0000313" key="9">
    <source>
        <dbReference type="Proteomes" id="UP000600171"/>
    </source>
</evidence>
<evidence type="ECO:0000256" key="3">
    <source>
        <dbReference type="ARBA" id="ARBA00022801"/>
    </source>
</evidence>
<dbReference type="PROSITE" id="PS51935">
    <property type="entry name" value="NLPC_P60"/>
    <property type="match status" value="1"/>
</dbReference>
<dbReference type="PANTHER" id="PTHR47053">
    <property type="entry name" value="MUREIN DD-ENDOPEPTIDASE MEPH-RELATED"/>
    <property type="match status" value="1"/>
</dbReference>
<dbReference type="PANTHER" id="PTHR47053:SF1">
    <property type="entry name" value="MUREIN DD-ENDOPEPTIDASE MEPH-RELATED"/>
    <property type="match status" value="1"/>
</dbReference>
<dbReference type="InterPro" id="IPR038765">
    <property type="entry name" value="Papain-like_cys_pep_sf"/>
</dbReference>
<dbReference type="InterPro" id="IPR051202">
    <property type="entry name" value="Peptidase_C40"/>
</dbReference>
<reference evidence="8 9" key="1">
    <citation type="journal article" date="2014" name="Int. J. Syst. Evol. Microbiol.">
        <title>Complete genome sequence of Corynebacterium casei LMG S-19264T (=DSM 44701T), isolated from a smear-ripened cheese.</title>
        <authorList>
            <consortium name="US DOE Joint Genome Institute (JGI-PGF)"/>
            <person name="Walter F."/>
            <person name="Albersmeier A."/>
            <person name="Kalinowski J."/>
            <person name="Ruckert C."/>
        </authorList>
    </citation>
    <scope>NUCLEOTIDE SEQUENCE [LARGE SCALE GENOMIC DNA]</scope>
    <source>
        <strain evidence="8 9">CCM 8669</strain>
    </source>
</reference>
<feature type="domain" description="NlpC/P60" evidence="7">
    <location>
        <begin position="90"/>
        <end position="205"/>
    </location>
</feature>
<protein>
    <recommendedName>
        <fullName evidence="7">NlpC/P60 domain-containing protein</fullName>
    </recommendedName>
</protein>
<dbReference type="InterPro" id="IPR000064">
    <property type="entry name" value="NLP_P60_dom"/>
</dbReference>
<comment type="similarity">
    <text evidence="1">Belongs to the peptidase C40 family.</text>
</comment>
<keyword evidence="4" id="KW-0788">Thiol protease</keyword>
<proteinExistence type="inferred from homology"/>
<evidence type="ECO:0000256" key="2">
    <source>
        <dbReference type="ARBA" id="ARBA00022670"/>
    </source>
</evidence>
<feature type="region of interest" description="Disordered" evidence="5">
    <location>
        <begin position="63"/>
        <end position="91"/>
    </location>
</feature>
<keyword evidence="9" id="KW-1185">Reference proteome</keyword>
<name>A0A917MUN4_9MICC</name>
<evidence type="ECO:0000256" key="5">
    <source>
        <dbReference type="SAM" id="MobiDB-lite"/>
    </source>
</evidence>
<evidence type="ECO:0000256" key="1">
    <source>
        <dbReference type="ARBA" id="ARBA00007074"/>
    </source>
</evidence>
<dbReference type="SUPFAM" id="SSF54001">
    <property type="entry name" value="Cysteine proteinases"/>
    <property type="match status" value="1"/>
</dbReference>
<dbReference type="AlphaFoldDB" id="A0A917MUN4"/>
<dbReference type="Proteomes" id="UP000600171">
    <property type="component" value="Unassembled WGS sequence"/>
</dbReference>
<sequence length="205" mass="20906">MAKHMAAKKNNIVRNASVAAVASAALVGSIAPANAFAAAPVASSTTTSTSPVLSSYDYNGYTSSSSSVANTGLATQSTPKGGDNKPGGLTGDRQTVIDAAYDGIGGSYVWGGKSYKAWDCSGFVSYVYAKAGINLTAYTYTMATELKPTSNPQPGDIVFTNGYAHVGIYVGDGKMISALNPSQGTQITAVDGGGFMPVDGYYTAF</sequence>
<evidence type="ECO:0000313" key="8">
    <source>
        <dbReference type="EMBL" id="GGH61501.1"/>
    </source>
</evidence>
<keyword evidence="3" id="KW-0378">Hydrolase</keyword>
<comment type="caution">
    <text evidence="8">The sequence shown here is derived from an EMBL/GenBank/DDBJ whole genome shotgun (WGS) entry which is preliminary data.</text>
</comment>
<evidence type="ECO:0000259" key="7">
    <source>
        <dbReference type="PROSITE" id="PS51935"/>
    </source>
</evidence>
<evidence type="ECO:0000256" key="4">
    <source>
        <dbReference type="ARBA" id="ARBA00022807"/>
    </source>
</evidence>
<dbReference type="EMBL" id="BMDC01000001">
    <property type="protein sequence ID" value="GGH61501.1"/>
    <property type="molecule type" value="Genomic_DNA"/>
</dbReference>
<organism evidence="8 9">
    <name type="scientific">Rothia aerolata</name>
    <dbReference type="NCBI Taxonomy" id="1812262"/>
    <lineage>
        <taxon>Bacteria</taxon>
        <taxon>Bacillati</taxon>
        <taxon>Actinomycetota</taxon>
        <taxon>Actinomycetes</taxon>
        <taxon>Micrococcales</taxon>
        <taxon>Micrococcaceae</taxon>
        <taxon>Rothia</taxon>
    </lineage>
</organism>
<keyword evidence="6" id="KW-0732">Signal</keyword>
<evidence type="ECO:0000256" key="6">
    <source>
        <dbReference type="SAM" id="SignalP"/>
    </source>
</evidence>
<feature type="compositionally biased region" description="Polar residues" evidence="5">
    <location>
        <begin position="63"/>
        <end position="79"/>
    </location>
</feature>
<dbReference type="GO" id="GO:0008234">
    <property type="term" value="F:cysteine-type peptidase activity"/>
    <property type="evidence" value="ECO:0007669"/>
    <property type="project" value="UniProtKB-KW"/>
</dbReference>
<feature type="chain" id="PRO_5037056839" description="NlpC/P60 domain-containing protein" evidence="6">
    <location>
        <begin position="38"/>
        <end position="205"/>
    </location>
</feature>
<feature type="signal peptide" evidence="6">
    <location>
        <begin position="1"/>
        <end position="37"/>
    </location>
</feature>